<reference evidence="2" key="1">
    <citation type="journal article" date="2012" name="BMC Genomics">
        <title>Sequencing the genome of Marssonina brunnea reveals fungus-poplar co-evolution.</title>
        <authorList>
            <person name="Zhu S."/>
            <person name="Cao Y.-Z."/>
            <person name="Jiang C."/>
            <person name="Tan B.-Y."/>
            <person name="Wang Z."/>
            <person name="Feng S."/>
            <person name="Zhang L."/>
            <person name="Su X.-H."/>
            <person name="Brejova B."/>
            <person name="Vinar T."/>
            <person name="Xu M."/>
            <person name="Wang M.-X."/>
            <person name="Zhang S.-G."/>
            <person name="Huang M.-R."/>
            <person name="Wu R."/>
            <person name="Zhou Y."/>
        </authorList>
    </citation>
    <scope>NUCLEOTIDE SEQUENCE [LARGE SCALE GENOMIC DNA]</scope>
    <source>
        <strain evidence="2">MB_m1</strain>
    </source>
</reference>
<evidence type="ECO:0000313" key="2">
    <source>
        <dbReference type="EMBL" id="EKD17179.1"/>
    </source>
</evidence>
<feature type="compositionally biased region" description="Polar residues" evidence="1">
    <location>
        <begin position="71"/>
        <end position="90"/>
    </location>
</feature>
<dbReference type="KEGG" id="mbe:MBM_04756"/>
<evidence type="ECO:0000256" key="1">
    <source>
        <dbReference type="SAM" id="MobiDB-lite"/>
    </source>
</evidence>
<evidence type="ECO:0000313" key="3">
    <source>
        <dbReference type="Proteomes" id="UP000006753"/>
    </source>
</evidence>
<organism evidence="2 3">
    <name type="scientific">Marssonina brunnea f. sp. multigermtubi (strain MB_m1)</name>
    <name type="common">Marssonina leaf spot fungus</name>
    <dbReference type="NCBI Taxonomy" id="1072389"/>
    <lineage>
        <taxon>Eukaryota</taxon>
        <taxon>Fungi</taxon>
        <taxon>Dikarya</taxon>
        <taxon>Ascomycota</taxon>
        <taxon>Pezizomycotina</taxon>
        <taxon>Leotiomycetes</taxon>
        <taxon>Helotiales</taxon>
        <taxon>Drepanopezizaceae</taxon>
        <taxon>Drepanopeziza</taxon>
    </lineage>
</organism>
<dbReference type="Proteomes" id="UP000006753">
    <property type="component" value="Unassembled WGS sequence"/>
</dbReference>
<proteinExistence type="predicted"/>
<feature type="region of interest" description="Disordered" evidence="1">
    <location>
        <begin position="1"/>
        <end position="116"/>
    </location>
</feature>
<feature type="compositionally biased region" description="Basic and acidic residues" evidence="1">
    <location>
        <begin position="100"/>
        <end position="116"/>
    </location>
</feature>
<name>K1XWR3_MARBU</name>
<dbReference type="EMBL" id="JH921437">
    <property type="protein sequence ID" value="EKD17179.1"/>
    <property type="molecule type" value="Genomic_DNA"/>
</dbReference>
<sequence>MPAHPNPTRRERFNQPTNPLDITRDHTIRPDPSPTSGHISSAAIERVHSPAPRMRYITPTVRPRSRRHPSNYPSIQCTPSRDSSRNSTLAQYPYETTAAAHHDAPYRTPTRDTPSHSECHTTIVVVIISSARAICDISIDWGDGWIRQDSYRRHVKPIKKQKERI</sequence>
<keyword evidence="3" id="KW-1185">Reference proteome</keyword>
<dbReference type="HOGENOM" id="CLU_1611128_0_0_1"/>
<dbReference type="InParanoid" id="K1XWR3"/>
<dbReference type="AlphaFoldDB" id="K1XWR3"/>
<accession>K1XWR3</accession>
<protein>
    <submittedName>
        <fullName evidence="2">Uncharacterized protein</fullName>
    </submittedName>
</protein>
<gene>
    <name evidence="2" type="ORF">MBM_04756</name>
</gene>